<feature type="region of interest" description="Disordered" evidence="1">
    <location>
        <begin position="162"/>
        <end position="191"/>
    </location>
</feature>
<feature type="compositionally biased region" description="Low complexity" evidence="1">
    <location>
        <begin position="176"/>
        <end position="189"/>
    </location>
</feature>
<feature type="compositionally biased region" description="Polar residues" evidence="1">
    <location>
        <begin position="87"/>
        <end position="98"/>
    </location>
</feature>
<feature type="region of interest" description="Disordered" evidence="1">
    <location>
        <begin position="66"/>
        <end position="130"/>
    </location>
</feature>
<accession>A0A6A6ZJW8</accession>
<protein>
    <submittedName>
        <fullName evidence="2">Uncharacterized protein</fullName>
    </submittedName>
</protein>
<keyword evidence="3" id="KW-1185">Reference proteome</keyword>
<name>A0A6A6ZJW8_9PLEO</name>
<dbReference type="AlphaFoldDB" id="A0A6A6ZJW8"/>
<dbReference type="Proteomes" id="UP000799424">
    <property type="component" value="Unassembled WGS sequence"/>
</dbReference>
<evidence type="ECO:0000313" key="3">
    <source>
        <dbReference type="Proteomes" id="UP000799424"/>
    </source>
</evidence>
<proteinExistence type="predicted"/>
<gene>
    <name evidence="2" type="ORF">CC86DRAFT_387001</name>
</gene>
<feature type="compositionally biased region" description="Low complexity" evidence="1">
    <location>
        <begin position="408"/>
        <end position="420"/>
    </location>
</feature>
<feature type="compositionally biased region" description="Polar residues" evidence="1">
    <location>
        <begin position="369"/>
        <end position="383"/>
    </location>
</feature>
<dbReference type="EMBL" id="MU006240">
    <property type="protein sequence ID" value="KAF2820517.1"/>
    <property type="molecule type" value="Genomic_DNA"/>
</dbReference>
<feature type="compositionally biased region" description="Basic and acidic residues" evidence="1">
    <location>
        <begin position="523"/>
        <end position="533"/>
    </location>
</feature>
<feature type="region of interest" description="Disordered" evidence="1">
    <location>
        <begin position="369"/>
        <end position="533"/>
    </location>
</feature>
<evidence type="ECO:0000256" key="1">
    <source>
        <dbReference type="SAM" id="MobiDB-lite"/>
    </source>
</evidence>
<evidence type="ECO:0000313" key="2">
    <source>
        <dbReference type="EMBL" id="KAF2820517.1"/>
    </source>
</evidence>
<sequence length="533" mass="59875">MPSVRALRTIFEPTHEHPLTARERTPARQEIKQEVRINSTLDFGHRRRMTTEVHCSDVPMPQEWFHPLSRPESTTPRISSPDYVSLNEGSSVTASQQDDYVAEHPLHEPDDSDVASHGYSDSERSYSTPPEWMAGATVEAVQFSRVSPECIEGINAEEKVHQCESPAQVKPESTVASSPSPTRKSSSATVQPLTGRAALALVYPHLIKVSRYGNRPPKTPPPRLPSDYRCETAFSFQRPLTPTPFSSNAPQPKCPPDPRLHKRMSAAEVEAESLKCALDNPVERTLWHEERRRVKGDTETMVTDFFGRRVHIRYSDIEVPAEEVVEEKKEDDKPKKHSRFRWWKCKFFRRRASQALKALATIPSISSTRAAETVQDSTPTTNEPLRPPLTMRHSRAHTRPRISPLGRLSAPHAPAAPSLPRQGETLGLVSTRAPTTLPPKQKKLTKARPLPRSFGDGKTKKQPWWRIGRRPKATVQSAAERKTRARQRSGEEEAPLEPEPVRMVTAAEHAAAHEGGCEMSSVIKEERDSTLRS</sequence>
<organism evidence="2 3">
    <name type="scientific">Ophiobolus disseminans</name>
    <dbReference type="NCBI Taxonomy" id="1469910"/>
    <lineage>
        <taxon>Eukaryota</taxon>
        <taxon>Fungi</taxon>
        <taxon>Dikarya</taxon>
        <taxon>Ascomycota</taxon>
        <taxon>Pezizomycotina</taxon>
        <taxon>Dothideomycetes</taxon>
        <taxon>Pleosporomycetidae</taxon>
        <taxon>Pleosporales</taxon>
        <taxon>Pleosporineae</taxon>
        <taxon>Phaeosphaeriaceae</taxon>
        <taxon>Ophiobolus</taxon>
    </lineage>
</organism>
<reference evidence="2" key="1">
    <citation type="journal article" date="2020" name="Stud. Mycol.">
        <title>101 Dothideomycetes genomes: a test case for predicting lifestyles and emergence of pathogens.</title>
        <authorList>
            <person name="Haridas S."/>
            <person name="Albert R."/>
            <person name="Binder M."/>
            <person name="Bloem J."/>
            <person name="Labutti K."/>
            <person name="Salamov A."/>
            <person name="Andreopoulos B."/>
            <person name="Baker S."/>
            <person name="Barry K."/>
            <person name="Bills G."/>
            <person name="Bluhm B."/>
            <person name="Cannon C."/>
            <person name="Castanera R."/>
            <person name="Culley D."/>
            <person name="Daum C."/>
            <person name="Ezra D."/>
            <person name="Gonzalez J."/>
            <person name="Henrissat B."/>
            <person name="Kuo A."/>
            <person name="Liang C."/>
            <person name="Lipzen A."/>
            <person name="Lutzoni F."/>
            <person name="Magnuson J."/>
            <person name="Mondo S."/>
            <person name="Nolan M."/>
            <person name="Ohm R."/>
            <person name="Pangilinan J."/>
            <person name="Park H.-J."/>
            <person name="Ramirez L."/>
            <person name="Alfaro M."/>
            <person name="Sun H."/>
            <person name="Tritt A."/>
            <person name="Yoshinaga Y."/>
            <person name="Zwiers L.-H."/>
            <person name="Turgeon B."/>
            <person name="Goodwin S."/>
            <person name="Spatafora J."/>
            <person name="Crous P."/>
            <person name="Grigoriev I."/>
        </authorList>
    </citation>
    <scope>NUCLEOTIDE SEQUENCE</scope>
    <source>
        <strain evidence="2">CBS 113818</strain>
    </source>
</reference>
<feature type="compositionally biased region" description="Basic residues" evidence="1">
    <location>
        <begin position="460"/>
        <end position="472"/>
    </location>
</feature>